<dbReference type="KEGG" id="ima:PO878_04725"/>
<proteinExistence type="inferred from homology"/>
<evidence type="ECO:0000256" key="3">
    <source>
        <dbReference type="ARBA" id="ARBA00022989"/>
    </source>
</evidence>
<keyword evidence="8" id="KW-1185">Reference proteome</keyword>
<dbReference type="EC" id="1.6.5.9" evidence="7"/>
<feature type="transmembrane region" description="Helical" evidence="6">
    <location>
        <begin position="117"/>
        <end position="136"/>
    </location>
</feature>
<evidence type="ECO:0000313" key="8">
    <source>
        <dbReference type="Proteomes" id="UP001216390"/>
    </source>
</evidence>
<feature type="transmembrane region" description="Helical" evidence="6">
    <location>
        <begin position="148"/>
        <end position="177"/>
    </location>
</feature>
<name>A0AAE9YGD6_9ACTN</name>
<dbReference type="AlphaFoldDB" id="A0AAE9YGD6"/>
<evidence type="ECO:0000256" key="6">
    <source>
        <dbReference type="SAM" id="Phobius"/>
    </source>
</evidence>
<feature type="transmembrane region" description="Helical" evidence="6">
    <location>
        <begin position="269"/>
        <end position="290"/>
    </location>
</feature>
<dbReference type="GO" id="GO:0009060">
    <property type="term" value="P:aerobic respiration"/>
    <property type="evidence" value="ECO:0007669"/>
    <property type="project" value="TreeGrafter"/>
</dbReference>
<comment type="subcellular location">
    <subcellularLocation>
        <location evidence="5">Cell membrane</location>
        <topology evidence="5">Multi-pass membrane protein</topology>
    </subcellularLocation>
    <subcellularLocation>
        <location evidence="1">Membrane</location>
        <topology evidence="1">Multi-pass membrane protein</topology>
    </subcellularLocation>
</comment>
<sequence>MMGGDRIDVPSGIDPFHPALAVPVLLAVVGLGAVIAVILHRKVASSLAGTGGSPATSAAAPLREARWLARQQVVTTERPDLATWILAPAAYLGLAVAALSVVPLSAGVAVADVRTGIVVFGAAEALAIVVIFLHGWSPNSPYALISAYRFVAVALSYELLSMFVLIAAAIPAGSLSIGAIVDSQAGLWNVVRQPLGLPLWLVVSWGVTFSGPLAVVDSADLAGGGGVEDSGLQRLAWAGARAAMLVVFAAAGATVFLGGWQGPVLPGGAWMALKTAALLAVLVVGDITLARMSAQRFVRLAWAVLLPLAFLDLLIAGLGSL</sequence>
<dbReference type="RefSeq" id="WP_272737544.1">
    <property type="nucleotide sequence ID" value="NZ_CP116942.1"/>
</dbReference>
<dbReference type="PANTHER" id="PTHR11432:SF3">
    <property type="entry name" value="NADH-UBIQUINONE OXIDOREDUCTASE CHAIN 1"/>
    <property type="match status" value="1"/>
</dbReference>
<keyword evidence="7" id="KW-0560">Oxidoreductase</keyword>
<feature type="transmembrane region" description="Helical" evidence="6">
    <location>
        <begin position="89"/>
        <end position="111"/>
    </location>
</feature>
<keyword evidence="2 5" id="KW-0812">Transmembrane</keyword>
<keyword evidence="3 6" id="KW-1133">Transmembrane helix</keyword>
<dbReference type="Pfam" id="PF00146">
    <property type="entry name" value="NADHdh"/>
    <property type="match status" value="1"/>
</dbReference>
<evidence type="ECO:0000313" key="7">
    <source>
        <dbReference type="EMBL" id="WCO68027.1"/>
    </source>
</evidence>
<keyword evidence="5" id="KW-0520">NAD</keyword>
<evidence type="ECO:0000256" key="5">
    <source>
        <dbReference type="RuleBase" id="RU000471"/>
    </source>
</evidence>
<dbReference type="EMBL" id="CP116942">
    <property type="protein sequence ID" value="WCO68027.1"/>
    <property type="molecule type" value="Genomic_DNA"/>
</dbReference>
<dbReference type="Proteomes" id="UP001216390">
    <property type="component" value="Chromosome"/>
</dbReference>
<dbReference type="GO" id="GO:0005886">
    <property type="term" value="C:plasma membrane"/>
    <property type="evidence" value="ECO:0007669"/>
    <property type="project" value="UniProtKB-SubCell"/>
</dbReference>
<accession>A0AAE9YGD6</accession>
<feature type="transmembrane region" description="Helical" evidence="6">
    <location>
        <begin position="297"/>
        <end position="318"/>
    </location>
</feature>
<keyword evidence="4 6" id="KW-0472">Membrane</keyword>
<evidence type="ECO:0000256" key="4">
    <source>
        <dbReference type="ARBA" id="ARBA00023136"/>
    </source>
</evidence>
<dbReference type="InterPro" id="IPR001694">
    <property type="entry name" value="NADH_UbQ_OxRdtase_su1/FPO"/>
</dbReference>
<gene>
    <name evidence="7" type="ORF">PO878_04725</name>
</gene>
<evidence type="ECO:0000256" key="2">
    <source>
        <dbReference type="ARBA" id="ARBA00022692"/>
    </source>
</evidence>
<evidence type="ECO:0000256" key="1">
    <source>
        <dbReference type="ARBA" id="ARBA00004141"/>
    </source>
</evidence>
<feature type="transmembrane region" description="Helical" evidence="6">
    <location>
        <begin position="235"/>
        <end position="257"/>
    </location>
</feature>
<feature type="transmembrane region" description="Helical" evidence="6">
    <location>
        <begin position="20"/>
        <end position="39"/>
    </location>
</feature>
<protein>
    <submittedName>
        <fullName evidence="7">NADH-quinone oxidoreductase subunit H</fullName>
        <ecNumber evidence="7">1.6.5.9</ecNumber>
    </submittedName>
</protein>
<feature type="transmembrane region" description="Helical" evidence="6">
    <location>
        <begin position="197"/>
        <end position="215"/>
    </location>
</feature>
<organism evidence="7 8">
    <name type="scientific">Iamia majanohamensis</name>
    <dbReference type="NCBI Taxonomy" id="467976"/>
    <lineage>
        <taxon>Bacteria</taxon>
        <taxon>Bacillati</taxon>
        <taxon>Actinomycetota</taxon>
        <taxon>Acidimicrobiia</taxon>
        <taxon>Acidimicrobiales</taxon>
        <taxon>Iamiaceae</taxon>
        <taxon>Iamia</taxon>
    </lineage>
</organism>
<dbReference type="PANTHER" id="PTHR11432">
    <property type="entry name" value="NADH DEHYDROGENASE SUBUNIT 1"/>
    <property type="match status" value="1"/>
</dbReference>
<dbReference type="GO" id="GO:0050136">
    <property type="term" value="F:NADH dehydrogenase (quinone) (non-electrogenic) activity"/>
    <property type="evidence" value="ECO:0007669"/>
    <property type="project" value="UniProtKB-EC"/>
</dbReference>
<reference evidence="7" key="1">
    <citation type="submission" date="2023-01" db="EMBL/GenBank/DDBJ databases">
        <title>The diversity of Class Acidimicrobiia in South China Sea sediment environments and the proposal of Iamia marina sp. nov., a novel species of the genus Iamia.</title>
        <authorList>
            <person name="He Y."/>
            <person name="Tian X."/>
        </authorList>
    </citation>
    <scope>NUCLEOTIDE SEQUENCE</scope>
    <source>
        <strain evidence="7">DSM 19957</strain>
    </source>
</reference>
<comment type="similarity">
    <text evidence="5">Belongs to the complex I subunit 1 family.</text>
</comment>